<dbReference type="EMBL" id="JANHAX010000007">
    <property type="protein sequence ID" value="MDQ2092104.1"/>
    <property type="molecule type" value="Genomic_DNA"/>
</dbReference>
<reference evidence="2" key="2">
    <citation type="submission" date="2023-02" db="EMBL/GenBank/DDBJ databases">
        <title>'Rhodoalgimonas zhirmunskyi' gen. nov., isolated from a red alga.</title>
        <authorList>
            <person name="Nedashkovskaya O.I."/>
            <person name="Otstavnykh N.Y."/>
            <person name="Bystritskaya E.P."/>
            <person name="Balabanova L.A."/>
            <person name="Isaeva M.P."/>
        </authorList>
    </citation>
    <scope>NUCLEOTIDE SEQUENCE</scope>
    <source>
        <strain evidence="2">KCTC 52189</strain>
    </source>
</reference>
<comment type="caution">
    <text evidence="2">The sequence shown here is derived from an EMBL/GenBank/DDBJ whole genome shotgun (WGS) entry which is preliminary data.</text>
</comment>
<evidence type="ECO:0000256" key="1">
    <source>
        <dbReference type="SAM" id="SignalP"/>
    </source>
</evidence>
<evidence type="ECO:0000313" key="2">
    <source>
        <dbReference type="EMBL" id="MDQ2092104.1"/>
    </source>
</evidence>
<feature type="chain" id="PRO_5042068149" evidence="1">
    <location>
        <begin position="22"/>
        <end position="93"/>
    </location>
</feature>
<evidence type="ECO:0000313" key="3">
    <source>
        <dbReference type="Proteomes" id="UP001226762"/>
    </source>
</evidence>
<organism evidence="2 3">
    <name type="scientific">Marimonas arenosa</name>
    <dbReference type="NCBI Taxonomy" id="1795305"/>
    <lineage>
        <taxon>Bacteria</taxon>
        <taxon>Pseudomonadati</taxon>
        <taxon>Pseudomonadota</taxon>
        <taxon>Alphaproteobacteria</taxon>
        <taxon>Rhodobacterales</taxon>
        <taxon>Paracoccaceae</taxon>
        <taxon>Marimonas</taxon>
    </lineage>
</organism>
<keyword evidence="1" id="KW-0732">Signal</keyword>
<gene>
    <name evidence="2" type="ORF">NO357_19550</name>
</gene>
<sequence length="93" mass="10149">MIKHVCVSTLTLALTATAVPANVMLEATRAMTECYQEVENGGTVLVSIRKSGDGVTLRYKKSKQARKDRVSNKVYNKAKADVDVCMNKKLGSN</sequence>
<dbReference type="AlphaFoldDB" id="A0AAE4B784"/>
<dbReference type="Proteomes" id="UP001226762">
    <property type="component" value="Unassembled WGS sequence"/>
</dbReference>
<name>A0AAE4B784_9RHOB</name>
<keyword evidence="3" id="KW-1185">Reference proteome</keyword>
<protein>
    <submittedName>
        <fullName evidence="2">Uncharacterized protein</fullName>
    </submittedName>
</protein>
<accession>A0AAE4B784</accession>
<reference evidence="2" key="1">
    <citation type="submission" date="2022-07" db="EMBL/GenBank/DDBJ databases">
        <authorList>
            <person name="Otstavnykh N."/>
            <person name="Isaeva M."/>
            <person name="Bystritskaya E."/>
        </authorList>
    </citation>
    <scope>NUCLEOTIDE SEQUENCE</scope>
    <source>
        <strain evidence="2">KCTC 52189</strain>
    </source>
</reference>
<feature type="signal peptide" evidence="1">
    <location>
        <begin position="1"/>
        <end position="21"/>
    </location>
</feature>
<proteinExistence type="predicted"/>